<dbReference type="Gene3D" id="3.90.190.10">
    <property type="entry name" value="Protein tyrosine phosphatase superfamily"/>
    <property type="match status" value="1"/>
</dbReference>
<reference evidence="4 5" key="1">
    <citation type="submission" date="2019-01" db="EMBL/GenBank/DDBJ databases">
        <title>Draft genome sequences of three monokaryotic isolates of the white-rot basidiomycete fungus Dichomitus squalens.</title>
        <authorList>
            <consortium name="DOE Joint Genome Institute"/>
            <person name="Lopez S.C."/>
            <person name="Andreopoulos B."/>
            <person name="Pangilinan J."/>
            <person name="Lipzen A."/>
            <person name="Riley R."/>
            <person name="Ahrendt S."/>
            <person name="Ng V."/>
            <person name="Barry K."/>
            <person name="Daum C."/>
            <person name="Grigoriev I.V."/>
            <person name="Hilden K.S."/>
            <person name="Makela M.R."/>
            <person name="de Vries R.P."/>
        </authorList>
    </citation>
    <scope>NUCLEOTIDE SEQUENCE [LARGE SCALE GENOMIC DNA]</scope>
    <source>
        <strain evidence="4 5">CBS 464.89</strain>
    </source>
</reference>
<accession>A0A4Q9Q568</accession>
<gene>
    <name evidence="4" type="ORF">BD310DRAFT_918635</name>
</gene>
<protein>
    <submittedName>
        <fullName evidence="4">Phosphatases II</fullName>
    </submittedName>
</protein>
<dbReference type="Pfam" id="PF00102">
    <property type="entry name" value="Y_phosphatase"/>
    <property type="match status" value="2"/>
</dbReference>
<dbReference type="PANTHER" id="PTHR19134:SF449">
    <property type="entry name" value="TYROSINE-PROTEIN PHOSPHATASE 1"/>
    <property type="match status" value="1"/>
</dbReference>
<dbReference type="InterPro" id="IPR003595">
    <property type="entry name" value="Tyr_Pase_cat"/>
</dbReference>
<dbReference type="STRING" id="114155.A0A4Q9Q568"/>
<dbReference type="PRINTS" id="PR00700">
    <property type="entry name" value="PRTYPHPHTASE"/>
</dbReference>
<comment type="similarity">
    <text evidence="1">Belongs to the protein-tyrosine phosphatase family. Non-receptor class subfamily.</text>
</comment>
<evidence type="ECO:0000313" key="5">
    <source>
        <dbReference type="Proteomes" id="UP000292082"/>
    </source>
</evidence>
<dbReference type="EMBL" id="ML145093">
    <property type="protein sequence ID" value="TBU62543.1"/>
    <property type="molecule type" value="Genomic_DNA"/>
</dbReference>
<dbReference type="PROSITE" id="PS50055">
    <property type="entry name" value="TYR_PHOSPHATASE_PTP"/>
    <property type="match status" value="1"/>
</dbReference>
<evidence type="ECO:0000259" key="2">
    <source>
        <dbReference type="PROSITE" id="PS50055"/>
    </source>
</evidence>
<evidence type="ECO:0000256" key="1">
    <source>
        <dbReference type="ARBA" id="ARBA00009649"/>
    </source>
</evidence>
<dbReference type="GO" id="GO:0004725">
    <property type="term" value="F:protein tyrosine phosphatase activity"/>
    <property type="evidence" value="ECO:0007669"/>
    <property type="project" value="InterPro"/>
</dbReference>
<organism evidence="4 5">
    <name type="scientific">Dichomitus squalens</name>
    <dbReference type="NCBI Taxonomy" id="114155"/>
    <lineage>
        <taxon>Eukaryota</taxon>
        <taxon>Fungi</taxon>
        <taxon>Dikarya</taxon>
        <taxon>Basidiomycota</taxon>
        <taxon>Agaricomycotina</taxon>
        <taxon>Agaricomycetes</taxon>
        <taxon>Polyporales</taxon>
        <taxon>Polyporaceae</taxon>
        <taxon>Dichomitus</taxon>
    </lineage>
</organism>
<keyword evidence="5" id="KW-1185">Reference proteome</keyword>
<dbReference type="InterPro" id="IPR050348">
    <property type="entry name" value="Protein-Tyr_Phosphatase"/>
</dbReference>
<dbReference type="AlphaFoldDB" id="A0A4Q9Q568"/>
<dbReference type="Proteomes" id="UP000292082">
    <property type="component" value="Unassembled WGS sequence"/>
</dbReference>
<dbReference type="InterPro" id="IPR000387">
    <property type="entry name" value="Tyr_Pase_dom"/>
</dbReference>
<feature type="domain" description="Tyrosine-protein phosphatase" evidence="2">
    <location>
        <begin position="85"/>
        <end position="399"/>
    </location>
</feature>
<feature type="domain" description="Tyrosine specific protein phosphatases" evidence="3">
    <location>
        <begin position="281"/>
        <end position="390"/>
    </location>
</feature>
<dbReference type="PANTHER" id="PTHR19134">
    <property type="entry name" value="RECEPTOR-TYPE TYROSINE-PROTEIN PHOSPHATASE"/>
    <property type="match status" value="1"/>
</dbReference>
<dbReference type="InterPro" id="IPR029021">
    <property type="entry name" value="Prot-tyrosine_phosphatase-like"/>
</dbReference>
<dbReference type="PROSITE" id="PS50056">
    <property type="entry name" value="TYR_PHOSPHATASE_2"/>
    <property type="match status" value="1"/>
</dbReference>
<dbReference type="SMART" id="SM00404">
    <property type="entry name" value="PTPc_motif"/>
    <property type="match status" value="1"/>
</dbReference>
<evidence type="ECO:0000313" key="4">
    <source>
        <dbReference type="EMBL" id="TBU62543.1"/>
    </source>
</evidence>
<dbReference type="CDD" id="cd00047">
    <property type="entry name" value="PTPc"/>
    <property type="match status" value="1"/>
</dbReference>
<sequence>MSGTIPGLPGWLERSHNLEHLTAVLRTLAKRERTRRSARSASQHPSHPLKRHWLAHLASTVQTNAEHVAHYSIAVGSDPAYAPLNRYADIYPYDRTRVVVCPGDDSHACGSGCEAGRYLNADWVRELWGGKWWVATQAPLPQTAHTFLSMLVEGISPPPSPNDPASVAENRNLRSERRIRTVVQLTQNLEGGMRKAHIYFPPVEGQSWVIEPVEGRADPIEVTLVRAQTVDEAHCVRSVVRLQLLSPERAPVGDPVLFQHLLYASWPDNGVPAREDREGLLRFAKLVDDANRDLSLYTGIADLDPNPPIVANCSAGVGRTGAFIALCSLLRHYGFLSPPGTEGSQAKISPLPESPLGPLPDELKDDLIVQEIDSLREQRPGMVQRDDQVVMIYEALIAAFVSAS</sequence>
<evidence type="ECO:0000259" key="3">
    <source>
        <dbReference type="PROSITE" id="PS50056"/>
    </source>
</evidence>
<proteinExistence type="inferred from homology"/>
<dbReference type="SUPFAM" id="SSF52799">
    <property type="entry name" value="(Phosphotyrosine protein) phosphatases II"/>
    <property type="match status" value="1"/>
</dbReference>
<dbReference type="SMART" id="SM00194">
    <property type="entry name" value="PTPc"/>
    <property type="match status" value="1"/>
</dbReference>
<name>A0A4Q9Q568_9APHY</name>
<dbReference type="InterPro" id="IPR000242">
    <property type="entry name" value="PTP_cat"/>
</dbReference>